<dbReference type="Proteomes" id="UP000307510">
    <property type="component" value="Unassembled WGS sequence"/>
</dbReference>
<gene>
    <name evidence="1" type="ORF">FEA48_30530</name>
</gene>
<name>A0A5R8ZQ17_PSENT</name>
<protein>
    <submittedName>
        <fullName evidence="1">Uncharacterized protein</fullName>
    </submittedName>
</protein>
<comment type="caution">
    <text evidence="1">The sequence shown here is derived from an EMBL/GenBank/DDBJ whole genome shotgun (WGS) entry which is preliminary data.</text>
</comment>
<dbReference type="RefSeq" id="WP_138217134.1">
    <property type="nucleotide sequence ID" value="NZ_VASG01000014.1"/>
</dbReference>
<evidence type="ECO:0000313" key="2">
    <source>
        <dbReference type="Proteomes" id="UP000307510"/>
    </source>
</evidence>
<sequence length="161" mass="18536">MHNRRSQDLLDEMIHGTHLNENPDHDDDGLRAIADYLDDDWARSRLFRHIGRAEQVLQRQRRQDQQDPELLRGLPRAPEERLAFLVSDDDLAKAFKNTNFGDKQPRAVLRLAVLKCATGYHQGHTSMTIARELGLLDPEIYALSARGRLYLWEAFSAGSEF</sequence>
<accession>A0A5R8ZQ17</accession>
<evidence type="ECO:0000313" key="1">
    <source>
        <dbReference type="EMBL" id="TLP68195.1"/>
    </source>
</evidence>
<proteinExistence type="predicted"/>
<dbReference type="AlphaFoldDB" id="A0A5R8ZQ17"/>
<reference evidence="2" key="2">
    <citation type="submission" date="2019-06" db="EMBL/GenBank/DDBJ databases">
        <title>AzeR, a transcriptional regulator that responds to azelaic acid in Pseudomonas nitroreducens.</title>
        <authorList>
            <person name="Bez C."/>
            <person name="Javvadi S.G."/>
            <person name="Bertani I."/>
            <person name="Devescovi G."/>
            <person name="Studholme D.J."/>
            <person name="Geller A."/>
            <person name="Levy A."/>
            <person name="Venturi V."/>
        </authorList>
    </citation>
    <scope>NUCLEOTIDE SEQUENCE [LARGE SCALE GENOMIC DNA]</scope>
    <source>
        <strain evidence="2">DSM 9128</strain>
    </source>
</reference>
<reference evidence="1 2" key="1">
    <citation type="submission" date="2019-05" db="EMBL/GenBank/DDBJ databases">
        <authorList>
            <person name="Moore K."/>
            <person name="O'Neill P."/>
            <person name="Farbos A."/>
            <person name="Studholme D.J."/>
        </authorList>
    </citation>
    <scope>NUCLEOTIDE SEQUENCE [LARGE SCALE GENOMIC DNA]</scope>
    <source>
        <strain evidence="1 2">DSM 9128</strain>
    </source>
</reference>
<dbReference type="EMBL" id="VASG01000014">
    <property type="protein sequence ID" value="TLP68195.1"/>
    <property type="molecule type" value="Genomic_DNA"/>
</dbReference>
<organism evidence="1 2">
    <name type="scientific">Pseudomonas nitroreducens</name>
    <dbReference type="NCBI Taxonomy" id="46680"/>
    <lineage>
        <taxon>Bacteria</taxon>
        <taxon>Pseudomonadati</taxon>
        <taxon>Pseudomonadota</taxon>
        <taxon>Gammaproteobacteria</taxon>
        <taxon>Pseudomonadales</taxon>
        <taxon>Pseudomonadaceae</taxon>
        <taxon>Pseudomonas</taxon>
    </lineage>
</organism>